<dbReference type="AlphaFoldDB" id="A0A1W6ZCY7"/>
<evidence type="ECO:0000313" key="2">
    <source>
        <dbReference type="Proteomes" id="UP000194161"/>
    </source>
</evidence>
<proteinExistence type="predicted"/>
<dbReference type="SUPFAM" id="SSF56112">
    <property type="entry name" value="Protein kinase-like (PK-like)"/>
    <property type="match status" value="1"/>
</dbReference>
<organism evidence="1 2">
    <name type="scientific">Bordetella genomosp. 13</name>
    <dbReference type="NCBI Taxonomy" id="463040"/>
    <lineage>
        <taxon>Bacteria</taxon>
        <taxon>Pseudomonadati</taxon>
        <taxon>Pseudomonadota</taxon>
        <taxon>Betaproteobacteria</taxon>
        <taxon>Burkholderiales</taxon>
        <taxon>Alcaligenaceae</taxon>
        <taxon>Bordetella</taxon>
    </lineage>
</organism>
<accession>A0A1W6ZCY7</accession>
<name>A0A1W6ZCY7_9BORD</name>
<reference evidence="1 2" key="1">
    <citation type="submission" date="2017-05" db="EMBL/GenBank/DDBJ databases">
        <title>Complete and WGS of Bordetella genogroups.</title>
        <authorList>
            <person name="Spilker T."/>
            <person name="LiPuma J."/>
        </authorList>
    </citation>
    <scope>NUCLEOTIDE SEQUENCE [LARGE SCALE GENOMIC DNA]</scope>
    <source>
        <strain evidence="1 2">AU7206</strain>
    </source>
</reference>
<dbReference type="InterPro" id="IPR011009">
    <property type="entry name" value="Kinase-like_dom_sf"/>
</dbReference>
<dbReference type="OrthoDB" id="8630809at2"/>
<dbReference type="Pfam" id="PF10707">
    <property type="entry name" value="YrbL-PhoP_reg"/>
    <property type="match status" value="1"/>
</dbReference>
<dbReference type="KEGG" id="bgm:CAL15_12435"/>
<protein>
    <recommendedName>
        <fullName evidence="3">PhoP regulatory network protein YrbL</fullName>
    </recommendedName>
</protein>
<dbReference type="InterPro" id="IPR019647">
    <property type="entry name" value="PhoP_reg_network_YrbL"/>
</dbReference>
<gene>
    <name evidence="1" type="ORF">CAL15_12435</name>
</gene>
<evidence type="ECO:0008006" key="3">
    <source>
        <dbReference type="Google" id="ProtNLM"/>
    </source>
</evidence>
<dbReference type="STRING" id="463040.CAL15_12435"/>
<dbReference type="Proteomes" id="UP000194161">
    <property type="component" value="Chromosome"/>
</dbReference>
<dbReference type="EMBL" id="CP021111">
    <property type="protein sequence ID" value="ARP95112.1"/>
    <property type="molecule type" value="Genomic_DNA"/>
</dbReference>
<evidence type="ECO:0000313" key="1">
    <source>
        <dbReference type="EMBL" id="ARP95112.1"/>
    </source>
</evidence>
<keyword evidence="2" id="KW-1185">Reference proteome</keyword>
<dbReference type="RefSeq" id="WP_086078876.1">
    <property type="nucleotide sequence ID" value="NZ_CP021111.1"/>
</dbReference>
<sequence length="225" mass="24901">METTTNSTAIAFPPGFAPQLSAAEPELVLTDKIGEGGKRECWRHPDNPSLCIKVAKAKPKAHMQSVLESHYAEHLYKCGVISPRLPRVHGWKKTNRGWGLVTDLIHDGSGLPALTLRQALEQHRISMDEARELLDEALTWLVKHGVVWVDASVDNVVLIRASHSRPQLAFIDGLGGKRFNAEYRVRCALRWIEKFTARQKAAKHRSKLLGALLAGGPDDIKLLAG</sequence>